<reference evidence="12" key="1">
    <citation type="submission" date="2022-11" db="UniProtKB">
        <authorList>
            <consortium name="WormBaseParasite"/>
        </authorList>
    </citation>
    <scope>IDENTIFICATION</scope>
</reference>
<keyword evidence="4" id="KW-0507">mRNA processing</keyword>
<sequence length="562" mass="64521">MPSIYTFSDLLLMEEVKKMNEQIEIDQELFDAVVTKSEEEKQHYLLPTFPKISQQISIAHPIYVGNYLAKNFDNYLTSFVYGNLNKKKEYEKKRIEALQKIVTIVDKWSNKQSLLLISGSLLLNAHTIGSDVNLVCITPGEKLKVSDFMGNDKNSKCSKNKCSEETNASLFCQLCEHESTANLIKIESYSILLIRFSFDCIEFDISLVAIPKVQNLDAQKINDQTLANLLNQFNWTNSEHKNMSRTLASYRSTLYIANLFFGEITITNDSTKNLMNILEQQQSFSNSNDNSRNFRQLFMAIKIWSKNNFIYSNKMGFLNGMALSIMVAKIVLLYPNASLQFLLEKFFLIYSTKPVQIPIQLTKIEQKNSFPDTLHALNPKELEMPVFTPTFCPLQNATRFVTHSNAKVIRRQMAQALSKINSMKNRPFNLEAFLNVAIPFTERYANFVVINCMAEEKELADSFCGFVEWRMRLQIIFDIDKKGGSIETHLNPNVYQETCDLPSKIVLQTTAFRPLFCKVWLLAIVNDNVMPEQLNHKEILAPKLALKSILMKREKLLQLDGA</sequence>
<dbReference type="GO" id="GO:1990817">
    <property type="term" value="F:poly(A) RNA polymerase activity"/>
    <property type="evidence" value="ECO:0007669"/>
    <property type="project" value="UniProtKB-EC"/>
</dbReference>
<dbReference type="GO" id="GO:0005634">
    <property type="term" value="C:nucleus"/>
    <property type="evidence" value="ECO:0007669"/>
    <property type="project" value="UniProtKB-SubCell"/>
</dbReference>
<organism evidence="11 12">
    <name type="scientific">Globodera rostochiensis</name>
    <name type="common">Golden nematode worm</name>
    <name type="synonym">Heterodera rostochiensis</name>
    <dbReference type="NCBI Taxonomy" id="31243"/>
    <lineage>
        <taxon>Eukaryota</taxon>
        <taxon>Metazoa</taxon>
        <taxon>Ecdysozoa</taxon>
        <taxon>Nematoda</taxon>
        <taxon>Chromadorea</taxon>
        <taxon>Rhabditida</taxon>
        <taxon>Tylenchina</taxon>
        <taxon>Tylenchomorpha</taxon>
        <taxon>Tylenchoidea</taxon>
        <taxon>Heteroderidae</taxon>
        <taxon>Heteroderinae</taxon>
        <taxon>Globodera</taxon>
    </lineage>
</organism>
<dbReference type="PANTHER" id="PTHR10682">
    <property type="entry name" value="POLY A POLYMERASE"/>
    <property type="match status" value="1"/>
</dbReference>
<dbReference type="GO" id="GO:0003723">
    <property type="term" value="F:RNA binding"/>
    <property type="evidence" value="ECO:0007669"/>
    <property type="project" value="InterPro"/>
</dbReference>
<feature type="domain" description="Poly(A) polymerase central" evidence="10">
    <location>
        <begin position="293"/>
        <end position="426"/>
    </location>
</feature>
<dbReference type="SUPFAM" id="SSF55003">
    <property type="entry name" value="PAP/Archaeal CCA-adding enzyme, C-terminal domain"/>
    <property type="match status" value="1"/>
</dbReference>
<dbReference type="SUPFAM" id="SSF81301">
    <property type="entry name" value="Nucleotidyltransferase"/>
    <property type="match status" value="1"/>
</dbReference>
<protein>
    <recommendedName>
        <fullName evidence="3">polynucleotide adenylyltransferase</fullName>
        <ecNumber evidence="3">2.7.7.19</ecNumber>
    </recommendedName>
</protein>
<dbReference type="Pfam" id="PF04928">
    <property type="entry name" value="PAP_central"/>
    <property type="match status" value="1"/>
</dbReference>
<keyword evidence="11" id="KW-1185">Reference proteome</keyword>
<accession>A0A914HXV8</accession>
<evidence type="ECO:0000256" key="2">
    <source>
        <dbReference type="ARBA" id="ARBA00010912"/>
    </source>
</evidence>
<keyword evidence="5" id="KW-0808">Transferase</keyword>
<keyword evidence="8" id="KW-0539">Nucleus</keyword>
<dbReference type="EC" id="2.7.7.19" evidence="3"/>
<dbReference type="Proteomes" id="UP000887572">
    <property type="component" value="Unplaced"/>
</dbReference>
<dbReference type="GO" id="GO:0005524">
    <property type="term" value="F:ATP binding"/>
    <property type="evidence" value="ECO:0007669"/>
    <property type="project" value="UniProtKB-KW"/>
</dbReference>
<dbReference type="GO" id="GO:0006397">
    <property type="term" value="P:mRNA processing"/>
    <property type="evidence" value="ECO:0007669"/>
    <property type="project" value="UniProtKB-KW"/>
</dbReference>
<evidence type="ECO:0000313" key="11">
    <source>
        <dbReference type="Proteomes" id="UP000887572"/>
    </source>
</evidence>
<keyword evidence="7" id="KW-0067">ATP-binding</keyword>
<dbReference type="InterPro" id="IPR011068">
    <property type="entry name" value="NuclTrfase_I-like_C"/>
</dbReference>
<evidence type="ECO:0000256" key="5">
    <source>
        <dbReference type="ARBA" id="ARBA00022679"/>
    </source>
</evidence>
<proteinExistence type="inferred from homology"/>
<evidence type="ECO:0000313" key="12">
    <source>
        <dbReference type="WBParaSite" id="Gr19_v10_g5669.t1"/>
    </source>
</evidence>
<dbReference type="AlphaFoldDB" id="A0A914HXV8"/>
<dbReference type="Gene3D" id="1.10.1410.10">
    <property type="match status" value="1"/>
</dbReference>
<dbReference type="InterPro" id="IPR007012">
    <property type="entry name" value="PolA_pol_cen_dom"/>
</dbReference>
<evidence type="ECO:0000256" key="7">
    <source>
        <dbReference type="ARBA" id="ARBA00022840"/>
    </source>
</evidence>
<comment type="catalytic activity">
    <reaction evidence="9">
        <text>RNA(n) + ATP = RNA(n)-3'-adenine ribonucleotide + diphosphate</text>
        <dbReference type="Rhea" id="RHEA:11332"/>
        <dbReference type="Rhea" id="RHEA-COMP:14527"/>
        <dbReference type="Rhea" id="RHEA-COMP:17347"/>
        <dbReference type="ChEBI" id="CHEBI:30616"/>
        <dbReference type="ChEBI" id="CHEBI:33019"/>
        <dbReference type="ChEBI" id="CHEBI:140395"/>
        <dbReference type="ChEBI" id="CHEBI:173115"/>
        <dbReference type="EC" id="2.7.7.19"/>
    </reaction>
</comment>
<dbReference type="WBParaSite" id="Gr19_v10_g5669.t1">
    <property type="protein sequence ID" value="Gr19_v10_g5669.t1"/>
    <property type="gene ID" value="Gr19_v10_g5669"/>
</dbReference>
<evidence type="ECO:0000256" key="3">
    <source>
        <dbReference type="ARBA" id="ARBA00012388"/>
    </source>
</evidence>
<evidence type="ECO:0000256" key="9">
    <source>
        <dbReference type="ARBA" id="ARBA00048830"/>
    </source>
</evidence>
<comment type="subcellular location">
    <subcellularLocation>
        <location evidence="1">Nucleus</location>
    </subcellularLocation>
</comment>
<evidence type="ECO:0000259" key="10">
    <source>
        <dbReference type="Pfam" id="PF04928"/>
    </source>
</evidence>
<evidence type="ECO:0000256" key="4">
    <source>
        <dbReference type="ARBA" id="ARBA00022664"/>
    </source>
</evidence>
<dbReference type="SUPFAM" id="SSF81631">
    <property type="entry name" value="PAP/OAS1 substrate-binding domain"/>
    <property type="match status" value="1"/>
</dbReference>
<dbReference type="Gene3D" id="3.30.70.590">
    <property type="entry name" value="Poly(A) polymerase predicted RNA binding domain"/>
    <property type="match status" value="1"/>
</dbReference>
<evidence type="ECO:0000256" key="8">
    <source>
        <dbReference type="ARBA" id="ARBA00023242"/>
    </source>
</evidence>
<keyword evidence="6" id="KW-0547">Nucleotide-binding</keyword>
<dbReference type="InterPro" id="IPR043519">
    <property type="entry name" value="NT_sf"/>
</dbReference>
<dbReference type="Gene3D" id="3.30.460.10">
    <property type="entry name" value="Beta Polymerase, domain 2"/>
    <property type="match status" value="1"/>
</dbReference>
<evidence type="ECO:0000256" key="1">
    <source>
        <dbReference type="ARBA" id="ARBA00004123"/>
    </source>
</evidence>
<name>A0A914HXV8_GLORO</name>
<dbReference type="GO" id="GO:0031123">
    <property type="term" value="P:RNA 3'-end processing"/>
    <property type="evidence" value="ECO:0007669"/>
    <property type="project" value="InterPro"/>
</dbReference>
<comment type="similarity">
    <text evidence="2">Belongs to the poly(A) polymerase family.</text>
</comment>
<evidence type="ECO:0000256" key="6">
    <source>
        <dbReference type="ARBA" id="ARBA00022741"/>
    </source>
</evidence>
<dbReference type="PANTHER" id="PTHR10682:SF10">
    <property type="entry name" value="POLYNUCLEOTIDE ADENYLYLTRANSFERASE"/>
    <property type="match status" value="1"/>
</dbReference>